<proteinExistence type="inferred from homology"/>
<keyword evidence="8" id="KW-1185">Reference proteome</keyword>
<feature type="domain" description="ABC transporter" evidence="6">
    <location>
        <begin position="2"/>
        <end position="235"/>
    </location>
</feature>
<dbReference type="GO" id="GO:0015807">
    <property type="term" value="P:L-amino acid transport"/>
    <property type="evidence" value="ECO:0007669"/>
    <property type="project" value="TreeGrafter"/>
</dbReference>
<dbReference type="GO" id="GO:0015658">
    <property type="term" value="F:branched-chain amino acid transmembrane transporter activity"/>
    <property type="evidence" value="ECO:0007669"/>
    <property type="project" value="TreeGrafter"/>
</dbReference>
<comment type="caution">
    <text evidence="7">The sequence shown here is derived from an EMBL/GenBank/DDBJ whole genome shotgun (WGS) entry which is preliminary data.</text>
</comment>
<evidence type="ECO:0000256" key="4">
    <source>
        <dbReference type="ARBA" id="ARBA00022840"/>
    </source>
</evidence>
<keyword evidence="2" id="KW-0813">Transport</keyword>
<evidence type="ECO:0000313" key="8">
    <source>
        <dbReference type="Proteomes" id="UP000221168"/>
    </source>
</evidence>
<name>A0A2G1QIK9_9HYPH</name>
<reference evidence="7 8" key="1">
    <citation type="submission" date="2017-10" db="EMBL/GenBank/DDBJ databases">
        <title>Sedimentibacterium mangrovi gen. nov., sp. nov., a novel member of family Phyllobacteriacea isolated from mangrove sediment.</title>
        <authorList>
            <person name="Liao H."/>
            <person name="Tian Y."/>
        </authorList>
    </citation>
    <scope>NUCLEOTIDE SEQUENCE [LARGE SCALE GENOMIC DNA]</scope>
    <source>
        <strain evidence="7 8">X9-2-2</strain>
    </source>
</reference>
<dbReference type="SUPFAM" id="SSF52540">
    <property type="entry name" value="P-loop containing nucleoside triphosphate hydrolases"/>
    <property type="match status" value="1"/>
</dbReference>
<evidence type="ECO:0000256" key="3">
    <source>
        <dbReference type="ARBA" id="ARBA00022741"/>
    </source>
</evidence>
<dbReference type="GO" id="GO:0005524">
    <property type="term" value="F:ATP binding"/>
    <property type="evidence" value="ECO:0007669"/>
    <property type="project" value="UniProtKB-KW"/>
</dbReference>
<keyword evidence="4 7" id="KW-0067">ATP-binding</keyword>
<comment type="similarity">
    <text evidence="1">Belongs to the ABC transporter superfamily.</text>
</comment>
<dbReference type="InterPro" id="IPR003439">
    <property type="entry name" value="ABC_transporter-like_ATP-bd"/>
</dbReference>
<dbReference type="InterPro" id="IPR003593">
    <property type="entry name" value="AAA+_ATPase"/>
</dbReference>
<dbReference type="AlphaFoldDB" id="A0A2G1QIK9"/>
<dbReference type="Pfam" id="PF00005">
    <property type="entry name" value="ABC_tran"/>
    <property type="match status" value="1"/>
</dbReference>
<organism evidence="7 8">
    <name type="scientific">Zhengella mangrovi</name>
    <dbReference type="NCBI Taxonomy" id="1982044"/>
    <lineage>
        <taxon>Bacteria</taxon>
        <taxon>Pseudomonadati</taxon>
        <taxon>Pseudomonadota</taxon>
        <taxon>Alphaproteobacteria</taxon>
        <taxon>Hyphomicrobiales</taxon>
        <taxon>Notoacmeibacteraceae</taxon>
        <taxon>Zhengella</taxon>
    </lineage>
</organism>
<dbReference type="Proteomes" id="UP000221168">
    <property type="component" value="Unassembled WGS sequence"/>
</dbReference>
<dbReference type="PROSITE" id="PS50893">
    <property type="entry name" value="ABC_TRANSPORTER_2"/>
    <property type="match status" value="1"/>
</dbReference>
<dbReference type="Gene3D" id="3.40.50.300">
    <property type="entry name" value="P-loop containing nucleotide triphosphate hydrolases"/>
    <property type="match status" value="1"/>
</dbReference>
<dbReference type="EMBL" id="PDVP01000016">
    <property type="protein sequence ID" value="PHP65290.1"/>
    <property type="molecule type" value="Genomic_DNA"/>
</dbReference>
<evidence type="ECO:0000256" key="2">
    <source>
        <dbReference type="ARBA" id="ARBA00022448"/>
    </source>
</evidence>
<dbReference type="PANTHER" id="PTHR43820:SF4">
    <property type="entry name" value="HIGH-AFFINITY BRANCHED-CHAIN AMINO ACID TRANSPORT ATP-BINDING PROTEIN LIVF"/>
    <property type="match status" value="1"/>
</dbReference>
<keyword evidence="5" id="KW-0029">Amino-acid transport</keyword>
<dbReference type="SMART" id="SM00382">
    <property type="entry name" value="AAA"/>
    <property type="match status" value="1"/>
</dbReference>
<sequence length="235" mass="25731">MLEISDIVVRYGRREVIHDLSLTVAEGEAVTLVGSNGAGKTTTLKTISGMLRPVSGTISFDGQRIDRMEPHDIIALGVVQVPEGRLLFPDMTVYEHIELGAARARTDGLTFAQRVEWVHDLFPILLERRDQKAGTMSGGQQQMLAIARGLMANPRCLMLDEPSLGLAPIMVDLLEDTIRSLNETGMTVLLVEQRVDLALRLAKRGYVLETGKVVLEDAAASLLNDPRVKTAYLGI</sequence>
<accession>A0A2G1QIK9</accession>
<evidence type="ECO:0000313" key="7">
    <source>
        <dbReference type="EMBL" id="PHP65290.1"/>
    </source>
</evidence>
<dbReference type="InterPro" id="IPR027417">
    <property type="entry name" value="P-loop_NTPase"/>
</dbReference>
<dbReference type="InterPro" id="IPR052156">
    <property type="entry name" value="BCAA_Transport_ATP-bd_LivF"/>
</dbReference>
<evidence type="ECO:0000256" key="1">
    <source>
        <dbReference type="ARBA" id="ARBA00005417"/>
    </source>
</evidence>
<dbReference type="InterPro" id="IPR017871">
    <property type="entry name" value="ABC_transporter-like_CS"/>
</dbReference>
<dbReference type="RefSeq" id="WP_099308031.1">
    <property type="nucleotide sequence ID" value="NZ_PDVP01000016.1"/>
</dbReference>
<dbReference type="PROSITE" id="PS00211">
    <property type="entry name" value="ABC_TRANSPORTER_1"/>
    <property type="match status" value="1"/>
</dbReference>
<dbReference type="CDD" id="cd03224">
    <property type="entry name" value="ABC_TM1139_LivF_branched"/>
    <property type="match status" value="1"/>
</dbReference>
<evidence type="ECO:0000259" key="6">
    <source>
        <dbReference type="PROSITE" id="PS50893"/>
    </source>
</evidence>
<gene>
    <name evidence="7" type="primary">livF</name>
    <name evidence="7" type="ORF">CSC94_19365</name>
</gene>
<dbReference type="PANTHER" id="PTHR43820">
    <property type="entry name" value="HIGH-AFFINITY BRANCHED-CHAIN AMINO ACID TRANSPORT ATP-BINDING PROTEIN LIVF"/>
    <property type="match status" value="1"/>
</dbReference>
<protein>
    <submittedName>
        <fullName evidence="7">Branched-chain amino acid ABC transporter ATP-binding protein</fullName>
    </submittedName>
</protein>
<dbReference type="GO" id="GO:0016887">
    <property type="term" value="F:ATP hydrolysis activity"/>
    <property type="evidence" value="ECO:0007669"/>
    <property type="project" value="InterPro"/>
</dbReference>
<keyword evidence="3" id="KW-0547">Nucleotide-binding</keyword>
<dbReference type="OrthoDB" id="9806149at2"/>
<evidence type="ECO:0000256" key="5">
    <source>
        <dbReference type="ARBA" id="ARBA00022970"/>
    </source>
</evidence>